<keyword evidence="1" id="KW-1133">Transmembrane helix</keyword>
<dbReference type="RefSeq" id="WP_243655122.1">
    <property type="nucleotide sequence ID" value="NZ_SMFR01000006.1"/>
</dbReference>
<sequence length="283" mass="31614">MGETVGGGGSDPFWSGQRFLNAVTVVTLVALVFAQYWWWRDHGRPFSWVLLLATPALAFLPAGIVVKAMRKRWTARWADEHGFDYQRAAAWPVPEWDFPPFTIGRARRFRVRDAMRGRIGRYPAGFFHLTWLNNNKINISTHYRNVFVVDLPAALPRLTVGLTSDLTTGDRVEFESADFNERFFVHSSNPAFAHAIFTPRTIEGLVHLGLRSPAASATKFEIVGNQLVGVTILGNRPHEITTVFEAMRIVADGIPGFVWTDYATPLTRSARVGSDAVTEGNIA</sequence>
<evidence type="ECO:0008006" key="4">
    <source>
        <dbReference type="Google" id="ProtNLM"/>
    </source>
</evidence>
<organism evidence="2 3">
    <name type="scientific">Nocardia alba</name>
    <dbReference type="NCBI Taxonomy" id="225051"/>
    <lineage>
        <taxon>Bacteria</taxon>
        <taxon>Bacillati</taxon>
        <taxon>Actinomycetota</taxon>
        <taxon>Actinomycetes</taxon>
        <taxon>Mycobacteriales</taxon>
        <taxon>Nocardiaceae</taxon>
        <taxon>Nocardia</taxon>
    </lineage>
</organism>
<evidence type="ECO:0000256" key="1">
    <source>
        <dbReference type="SAM" id="Phobius"/>
    </source>
</evidence>
<evidence type="ECO:0000313" key="2">
    <source>
        <dbReference type="EMBL" id="TCJ93276.1"/>
    </source>
</evidence>
<dbReference type="STRING" id="1210063.GCA_001612665_06219"/>
<protein>
    <recommendedName>
        <fullName evidence="4">DUF3137 domain-containing protein</fullName>
    </recommendedName>
</protein>
<proteinExistence type="predicted"/>
<reference evidence="2 3" key="1">
    <citation type="submission" date="2019-03" db="EMBL/GenBank/DDBJ databases">
        <title>Genomic Encyclopedia of Type Strains, Phase IV (KMG-IV): sequencing the most valuable type-strain genomes for metagenomic binning, comparative biology and taxonomic classification.</title>
        <authorList>
            <person name="Goeker M."/>
        </authorList>
    </citation>
    <scope>NUCLEOTIDE SEQUENCE [LARGE SCALE GENOMIC DNA]</scope>
    <source>
        <strain evidence="2 3">DSM 44684</strain>
    </source>
</reference>
<gene>
    <name evidence="2" type="ORF">DFR71_5918</name>
</gene>
<feature type="transmembrane region" description="Helical" evidence="1">
    <location>
        <begin position="45"/>
        <end position="66"/>
    </location>
</feature>
<name>A0A4R1FES3_9NOCA</name>
<keyword evidence="1" id="KW-0812">Transmembrane</keyword>
<feature type="transmembrane region" description="Helical" evidence="1">
    <location>
        <begin position="19"/>
        <end position="39"/>
    </location>
</feature>
<dbReference type="AlphaFoldDB" id="A0A4R1FES3"/>
<evidence type="ECO:0000313" key="3">
    <source>
        <dbReference type="Proteomes" id="UP000294856"/>
    </source>
</evidence>
<dbReference type="EMBL" id="SMFR01000006">
    <property type="protein sequence ID" value="TCJ93276.1"/>
    <property type="molecule type" value="Genomic_DNA"/>
</dbReference>
<keyword evidence="3" id="KW-1185">Reference proteome</keyword>
<comment type="caution">
    <text evidence="2">The sequence shown here is derived from an EMBL/GenBank/DDBJ whole genome shotgun (WGS) entry which is preliminary data.</text>
</comment>
<dbReference type="Proteomes" id="UP000294856">
    <property type="component" value="Unassembled WGS sequence"/>
</dbReference>
<accession>A0A4R1FES3</accession>
<keyword evidence="1" id="KW-0472">Membrane</keyword>